<evidence type="ECO:0000256" key="1">
    <source>
        <dbReference type="ARBA" id="ARBA00008791"/>
    </source>
</evidence>
<dbReference type="RefSeq" id="WP_215341352.1">
    <property type="nucleotide sequence ID" value="NZ_JAGSGD010000001.1"/>
</dbReference>
<reference evidence="3" key="1">
    <citation type="submission" date="2021-04" db="EMBL/GenBank/DDBJ databases">
        <title>Draft genome assembly of strain Phenylobacterium sp. 20VBR1 using MiniION and Illumina platforms.</title>
        <authorList>
            <person name="Thomas F.A."/>
            <person name="Krishnan K.P."/>
            <person name="Sinha R.K."/>
        </authorList>
    </citation>
    <scope>NUCLEOTIDE SEQUENCE</scope>
    <source>
        <strain evidence="3">20VBR1</strain>
    </source>
</reference>
<gene>
    <name evidence="3" type="ORF">JKL49_14605</name>
</gene>
<accession>A0A941D2C2</accession>
<dbReference type="Pfam" id="PF00582">
    <property type="entry name" value="Usp"/>
    <property type="match status" value="1"/>
</dbReference>
<dbReference type="Proteomes" id="UP000622580">
    <property type="component" value="Unassembled WGS sequence"/>
</dbReference>
<proteinExistence type="inferred from homology"/>
<name>A0A941D2C2_9CAUL</name>
<dbReference type="SUPFAM" id="SSF52402">
    <property type="entry name" value="Adenine nucleotide alpha hydrolases-like"/>
    <property type="match status" value="2"/>
</dbReference>
<organism evidence="3 4">
    <name type="scientific">Phenylobacterium glaciei</name>
    <dbReference type="NCBI Taxonomy" id="2803784"/>
    <lineage>
        <taxon>Bacteria</taxon>
        <taxon>Pseudomonadati</taxon>
        <taxon>Pseudomonadota</taxon>
        <taxon>Alphaproteobacteria</taxon>
        <taxon>Caulobacterales</taxon>
        <taxon>Caulobacteraceae</taxon>
        <taxon>Phenylobacterium</taxon>
    </lineage>
</organism>
<dbReference type="Gene3D" id="3.40.50.12370">
    <property type="match status" value="1"/>
</dbReference>
<dbReference type="CDD" id="cd00293">
    <property type="entry name" value="USP-like"/>
    <property type="match status" value="1"/>
</dbReference>
<keyword evidence="4" id="KW-1185">Reference proteome</keyword>
<sequence>MSLQDILLHIDTYPEPTSDAAIDAAVQVAARLGAQITALAMPISIPVKSNIIAERLIGLTGMAREEEARSLAACRHVLDRFKARAEATGVFRGVLLEQVQLPDFAFHVARRARARDLCIVPLASGMDGQEGVAEAVIFHSGRPALVMRSEAKASAKLTGGVAVLAWDGSVPAARAMADALPILRGMRQVRVLTILNEKASATAGLAQDAARHLQAHGIETAIDEVDAQGEFISRVLDTYLSRTQADLMVMGAYGHSRLREMILGGATEHMLRRAQLPVLMSH</sequence>
<evidence type="ECO:0000313" key="4">
    <source>
        <dbReference type="Proteomes" id="UP000622580"/>
    </source>
</evidence>
<feature type="domain" description="UspA" evidence="2">
    <location>
        <begin position="190"/>
        <end position="280"/>
    </location>
</feature>
<dbReference type="InterPro" id="IPR006016">
    <property type="entry name" value="UspA"/>
</dbReference>
<comment type="similarity">
    <text evidence="1">Belongs to the universal stress protein A family.</text>
</comment>
<dbReference type="PRINTS" id="PR01438">
    <property type="entry name" value="UNVRSLSTRESS"/>
</dbReference>
<dbReference type="PANTHER" id="PTHR46268:SF15">
    <property type="entry name" value="UNIVERSAL STRESS PROTEIN HP_0031"/>
    <property type="match status" value="1"/>
</dbReference>
<dbReference type="InterPro" id="IPR006015">
    <property type="entry name" value="Universal_stress_UspA"/>
</dbReference>
<comment type="caution">
    <text evidence="3">The sequence shown here is derived from an EMBL/GenBank/DDBJ whole genome shotgun (WGS) entry which is preliminary data.</text>
</comment>
<dbReference type="PANTHER" id="PTHR46268">
    <property type="entry name" value="STRESS RESPONSE PROTEIN NHAX"/>
    <property type="match status" value="1"/>
</dbReference>
<evidence type="ECO:0000259" key="2">
    <source>
        <dbReference type="Pfam" id="PF00582"/>
    </source>
</evidence>
<protein>
    <submittedName>
        <fullName evidence="3">Universal stress protein</fullName>
    </submittedName>
</protein>
<dbReference type="EMBL" id="JAGSGD010000001">
    <property type="protein sequence ID" value="MBR7620622.1"/>
    <property type="molecule type" value="Genomic_DNA"/>
</dbReference>
<evidence type="ECO:0000313" key="3">
    <source>
        <dbReference type="EMBL" id="MBR7620622.1"/>
    </source>
</evidence>
<dbReference type="AlphaFoldDB" id="A0A941D2C2"/>